<dbReference type="SUPFAM" id="SSF52540">
    <property type="entry name" value="P-loop containing nucleoside triphosphate hydrolases"/>
    <property type="match status" value="1"/>
</dbReference>
<protein>
    <recommendedName>
        <fullName evidence="5">RecA family profile 1 domain-containing protein</fullName>
    </recommendedName>
</protein>
<dbReference type="InterPro" id="IPR013765">
    <property type="entry name" value="DNA_recomb/repair_RecA"/>
</dbReference>
<dbReference type="InterPro" id="IPR020588">
    <property type="entry name" value="RecA_ATP-bd"/>
</dbReference>
<dbReference type="SMART" id="SM00382">
    <property type="entry name" value="AAA"/>
    <property type="match status" value="1"/>
</dbReference>
<dbReference type="InterPro" id="IPR027417">
    <property type="entry name" value="P-loop_NTPase"/>
</dbReference>
<comment type="similarity">
    <text evidence="1">Belongs to the RecA family.</text>
</comment>
<sequence length="349" mass="38466">MSNPEEILRRLKKGDSKDLTVQLGKDGDIIADPTGYISTGNPMLDYLIGRPGIPLGGITVLAGTTGTGKSTICLKIIKECQAAGGQAVYYDTEGRMNFPRAEKLGVDIDNLIIAQPDSLEELFEGVKNTIKATRATLEEDSQVVIVIDSIAGVPLEQDIDGKGGPIARFAFLLRKELRIMTSLVNRQRIALVIVTQPRATIEFGRLGKPPANWMGKEPLGHAAMTTLWLDVWGKFPGPDGDENSPIGHRIQAVLKDTRIAGCTVPECKECRRKDFRRTFDFYDATGPDFFGSALDVLKEKGLITSSGGWYQFKEEEKKFRRSEWEEKFLQPDVTAALSDILKGPQHDEA</sequence>
<dbReference type="PANTHER" id="PTHR45900:SF1">
    <property type="entry name" value="MITOCHONDRIAL DNA REPAIR PROTEIN RECA HOMOLOG-RELATED"/>
    <property type="match status" value="1"/>
</dbReference>
<keyword evidence="4" id="KW-0233">DNA recombination</keyword>
<organism evidence="6">
    <name type="scientific">marine sediment metagenome</name>
    <dbReference type="NCBI Taxonomy" id="412755"/>
    <lineage>
        <taxon>unclassified sequences</taxon>
        <taxon>metagenomes</taxon>
        <taxon>ecological metagenomes</taxon>
    </lineage>
</organism>
<keyword evidence="2" id="KW-0547">Nucleotide-binding</keyword>
<dbReference type="GO" id="GO:0005524">
    <property type="term" value="F:ATP binding"/>
    <property type="evidence" value="ECO:0007669"/>
    <property type="project" value="UniProtKB-KW"/>
</dbReference>
<evidence type="ECO:0000256" key="3">
    <source>
        <dbReference type="ARBA" id="ARBA00022840"/>
    </source>
</evidence>
<dbReference type="PROSITE" id="PS50162">
    <property type="entry name" value="RECA_2"/>
    <property type="match status" value="1"/>
</dbReference>
<gene>
    <name evidence="6" type="ORF">LCGC14_2305770</name>
</gene>
<comment type="caution">
    <text evidence="6">The sequence shown here is derived from an EMBL/GenBank/DDBJ whole genome shotgun (WGS) entry which is preliminary data.</text>
</comment>
<dbReference type="GO" id="GO:0006281">
    <property type="term" value="P:DNA repair"/>
    <property type="evidence" value="ECO:0007669"/>
    <property type="project" value="InterPro"/>
</dbReference>
<accession>A0A0F9CML5</accession>
<dbReference type="Gene3D" id="3.40.50.300">
    <property type="entry name" value="P-loop containing nucleotide triphosphate hydrolases"/>
    <property type="match status" value="1"/>
</dbReference>
<name>A0A0F9CML5_9ZZZZ</name>
<evidence type="ECO:0000256" key="2">
    <source>
        <dbReference type="ARBA" id="ARBA00022741"/>
    </source>
</evidence>
<keyword evidence="3" id="KW-0067">ATP-binding</keyword>
<evidence type="ECO:0000259" key="5">
    <source>
        <dbReference type="PROSITE" id="PS50162"/>
    </source>
</evidence>
<evidence type="ECO:0000256" key="4">
    <source>
        <dbReference type="ARBA" id="ARBA00023172"/>
    </source>
</evidence>
<dbReference type="AlphaFoldDB" id="A0A0F9CML5"/>
<proteinExistence type="inferred from homology"/>
<dbReference type="Pfam" id="PF00154">
    <property type="entry name" value="RecA_N"/>
    <property type="match status" value="1"/>
</dbReference>
<evidence type="ECO:0000313" key="6">
    <source>
        <dbReference type="EMBL" id="KKL50409.1"/>
    </source>
</evidence>
<dbReference type="EMBL" id="LAZR01032609">
    <property type="protein sequence ID" value="KKL50409.1"/>
    <property type="molecule type" value="Genomic_DNA"/>
</dbReference>
<dbReference type="PANTHER" id="PTHR45900">
    <property type="entry name" value="RECA"/>
    <property type="match status" value="1"/>
</dbReference>
<feature type="domain" description="RecA family profile 1" evidence="5">
    <location>
        <begin position="33"/>
        <end position="197"/>
    </location>
</feature>
<dbReference type="GO" id="GO:0005829">
    <property type="term" value="C:cytosol"/>
    <property type="evidence" value="ECO:0007669"/>
    <property type="project" value="TreeGrafter"/>
</dbReference>
<dbReference type="InterPro" id="IPR049428">
    <property type="entry name" value="RecA-like_N"/>
</dbReference>
<dbReference type="GO" id="GO:0006310">
    <property type="term" value="P:DNA recombination"/>
    <property type="evidence" value="ECO:0007669"/>
    <property type="project" value="UniProtKB-KW"/>
</dbReference>
<dbReference type="GO" id="GO:0140664">
    <property type="term" value="F:ATP-dependent DNA damage sensor activity"/>
    <property type="evidence" value="ECO:0007669"/>
    <property type="project" value="InterPro"/>
</dbReference>
<reference evidence="6" key="1">
    <citation type="journal article" date="2015" name="Nature">
        <title>Complex archaea that bridge the gap between prokaryotes and eukaryotes.</title>
        <authorList>
            <person name="Spang A."/>
            <person name="Saw J.H."/>
            <person name="Jorgensen S.L."/>
            <person name="Zaremba-Niedzwiedzka K."/>
            <person name="Martijn J."/>
            <person name="Lind A.E."/>
            <person name="van Eijk R."/>
            <person name="Schleper C."/>
            <person name="Guy L."/>
            <person name="Ettema T.J."/>
        </authorList>
    </citation>
    <scope>NUCLEOTIDE SEQUENCE</scope>
</reference>
<dbReference type="InterPro" id="IPR003593">
    <property type="entry name" value="AAA+_ATPase"/>
</dbReference>
<evidence type="ECO:0000256" key="1">
    <source>
        <dbReference type="ARBA" id="ARBA00009391"/>
    </source>
</evidence>
<dbReference type="GO" id="GO:0003697">
    <property type="term" value="F:single-stranded DNA binding"/>
    <property type="evidence" value="ECO:0007669"/>
    <property type="project" value="InterPro"/>
</dbReference>